<evidence type="ECO:0000313" key="2">
    <source>
        <dbReference type="EMBL" id="SFF70321.1"/>
    </source>
</evidence>
<sequence>MDASERPSQWPLLLDNPAAITEFSASPPGTAPRPKRSPSPPPNPPPGVRFTVSGPHHDIQVTATTASVVNVKAFMASPTAE</sequence>
<accession>A0A1I2KZ53</accession>
<keyword evidence="3" id="KW-1185">Reference proteome</keyword>
<organism evidence="2 3">
    <name type="scientific">Actinacidiphila alni</name>
    <dbReference type="NCBI Taxonomy" id="380248"/>
    <lineage>
        <taxon>Bacteria</taxon>
        <taxon>Bacillati</taxon>
        <taxon>Actinomycetota</taxon>
        <taxon>Actinomycetes</taxon>
        <taxon>Kitasatosporales</taxon>
        <taxon>Streptomycetaceae</taxon>
        <taxon>Actinacidiphila</taxon>
    </lineage>
</organism>
<dbReference type="AlphaFoldDB" id="A0A1I2KZ53"/>
<feature type="region of interest" description="Disordered" evidence="1">
    <location>
        <begin position="1"/>
        <end position="54"/>
    </location>
</feature>
<dbReference type="EMBL" id="FONG01000025">
    <property type="protein sequence ID" value="SFF70321.1"/>
    <property type="molecule type" value="Genomic_DNA"/>
</dbReference>
<evidence type="ECO:0000256" key="1">
    <source>
        <dbReference type="SAM" id="MobiDB-lite"/>
    </source>
</evidence>
<feature type="compositionally biased region" description="Pro residues" evidence="1">
    <location>
        <begin position="37"/>
        <end position="47"/>
    </location>
</feature>
<name>A0A1I2KZ53_9ACTN</name>
<proteinExistence type="predicted"/>
<gene>
    <name evidence="2" type="ORF">SAMN05216251_1254</name>
</gene>
<reference evidence="3" key="1">
    <citation type="submission" date="2016-10" db="EMBL/GenBank/DDBJ databases">
        <authorList>
            <person name="Varghese N."/>
            <person name="Submissions S."/>
        </authorList>
    </citation>
    <scope>NUCLEOTIDE SEQUENCE [LARGE SCALE GENOMIC DNA]</scope>
    <source>
        <strain evidence="3">CGMCC 4.3510</strain>
    </source>
</reference>
<protein>
    <submittedName>
        <fullName evidence="2">Uncharacterized protein</fullName>
    </submittedName>
</protein>
<evidence type="ECO:0000313" key="3">
    <source>
        <dbReference type="Proteomes" id="UP000199323"/>
    </source>
</evidence>
<dbReference type="Proteomes" id="UP000199323">
    <property type="component" value="Unassembled WGS sequence"/>
</dbReference>